<proteinExistence type="inferred from homology"/>
<dbReference type="Proteomes" id="UP000754750">
    <property type="component" value="Unassembled WGS sequence"/>
</dbReference>
<keyword evidence="1" id="KW-1003">Cell membrane</keyword>
<dbReference type="GO" id="GO:0015501">
    <property type="term" value="F:glutamate:sodium symporter activity"/>
    <property type="evidence" value="ECO:0007669"/>
    <property type="project" value="UniProtKB-UniRule"/>
</dbReference>
<dbReference type="GO" id="GO:0005886">
    <property type="term" value="C:plasma membrane"/>
    <property type="evidence" value="ECO:0007669"/>
    <property type="project" value="UniProtKB-SubCell"/>
</dbReference>
<feature type="transmembrane region" description="Helical" evidence="1">
    <location>
        <begin position="315"/>
        <end position="337"/>
    </location>
</feature>
<feature type="transmembrane region" description="Helical" evidence="1">
    <location>
        <begin position="105"/>
        <end position="125"/>
    </location>
</feature>
<feature type="transmembrane region" description="Helical" evidence="1">
    <location>
        <begin position="293"/>
        <end position="309"/>
    </location>
</feature>
<keyword evidence="1" id="KW-0472">Membrane</keyword>
<evidence type="ECO:0000313" key="4">
    <source>
        <dbReference type="Proteomes" id="UP000754750"/>
    </source>
</evidence>
<comment type="function">
    <text evidence="1">Catalyzes the sodium-dependent transport of glutamate.</text>
</comment>
<name>A0A928KUW0_9FIRM</name>
<protein>
    <recommendedName>
        <fullName evidence="1 2">Sodium/glutamate symporter</fullName>
    </recommendedName>
</protein>
<keyword evidence="1" id="KW-0029">Amino-acid transport</keyword>
<dbReference type="PANTHER" id="PTHR36178:SF1">
    <property type="entry name" value="SODIUM_GLUTAMATE SYMPORTER"/>
    <property type="match status" value="1"/>
</dbReference>
<dbReference type="RefSeq" id="WP_326840886.1">
    <property type="nucleotide sequence ID" value="NZ_SVNY01000007.1"/>
</dbReference>
<evidence type="ECO:0000313" key="3">
    <source>
        <dbReference type="EMBL" id="MBE6834483.1"/>
    </source>
</evidence>
<keyword evidence="1" id="KW-0812">Transmembrane</keyword>
<dbReference type="HAMAP" id="MF_02062">
    <property type="entry name" value="GltS"/>
    <property type="match status" value="1"/>
</dbReference>
<reference evidence="3" key="1">
    <citation type="submission" date="2019-04" db="EMBL/GenBank/DDBJ databases">
        <title>Evolution of Biomass-Degrading Anaerobic Consortia Revealed by Metagenomics.</title>
        <authorList>
            <person name="Peng X."/>
        </authorList>
    </citation>
    <scope>NUCLEOTIDE SEQUENCE</scope>
    <source>
        <strain evidence="3">SIG551</strain>
    </source>
</reference>
<feature type="transmembrane region" description="Helical" evidence="1">
    <location>
        <begin position="76"/>
        <end position="98"/>
    </location>
</feature>
<comment type="similarity">
    <text evidence="1">Belongs to the glutamate:Na(+) symporter (ESS) (TC 2.A.27) family.</text>
</comment>
<sequence>MRAEFVDSVLTFSFDNIGTMTLAAVFLLIGYQIKGKVHFLEKFCIPAPVVGGFLFVFINFGFYFSGAVKFQFDSTLQAVFMLAFFTTVGLGASLRVLLTGGKLLVIYWLVNIVVTVLQTGIGVGLGPMVGLHAAYGIVSGPVALVGGHGGAAAYGQTLEGMGYPGASLVGLTAATFGLIAASLIGGPLGRRLIVRYHLEPKPEETFEIDAAGYETEQAERPEMDYASTMKNLTALMLCMTLGAVIVGYLGQLIHMSIPTYVGAMFFAVLVRNLNEKYHFYEFRMDFNDKVGEVTLGLYLAMALMTLKLWELAELALPLLIVLLTQTVLLVLLTYFVIFRILGRNYDAAVMCAGLIGHDIGSTPTAVANMTTIQEKYGESRKALIIVPIVGAFLIDVFYQPFVIWCINVLC</sequence>
<feature type="transmembrane region" description="Helical" evidence="1">
    <location>
        <begin position="168"/>
        <end position="188"/>
    </location>
</feature>
<organism evidence="3 4">
    <name type="scientific">Faecalispora sporosphaeroides</name>
    <dbReference type="NCBI Taxonomy" id="1549"/>
    <lineage>
        <taxon>Bacteria</taxon>
        <taxon>Bacillati</taxon>
        <taxon>Bacillota</taxon>
        <taxon>Clostridia</taxon>
        <taxon>Eubacteriales</taxon>
        <taxon>Oscillospiraceae</taxon>
        <taxon>Faecalispora</taxon>
    </lineage>
</organism>
<keyword evidence="1" id="KW-0406">Ion transport</keyword>
<dbReference type="PANTHER" id="PTHR36178">
    <property type="entry name" value="SLR0625 PROTEIN"/>
    <property type="match status" value="1"/>
</dbReference>
<gene>
    <name evidence="3" type="primary">gltS</name>
    <name evidence="3" type="ORF">E7512_13070</name>
</gene>
<accession>A0A928KUW0</accession>
<feature type="transmembrane region" description="Helical" evidence="1">
    <location>
        <begin position="382"/>
        <end position="404"/>
    </location>
</feature>
<dbReference type="Pfam" id="PF03616">
    <property type="entry name" value="Glt_symporter"/>
    <property type="match status" value="1"/>
</dbReference>
<keyword evidence="1" id="KW-0813">Transport</keyword>
<feature type="transmembrane region" description="Helical" evidence="1">
    <location>
        <begin position="12"/>
        <end position="31"/>
    </location>
</feature>
<feature type="transmembrane region" description="Helical" evidence="1">
    <location>
        <begin position="43"/>
        <end position="64"/>
    </location>
</feature>
<evidence type="ECO:0000256" key="2">
    <source>
        <dbReference type="NCBIfam" id="TIGR00210"/>
    </source>
</evidence>
<dbReference type="GO" id="GO:0015813">
    <property type="term" value="P:L-glutamate transmembrane transport"/>
    <property type="evidence" value="ECO:0007669"/>
    <property type="project" value="UniProtKB-UniRule"/>
</dbReference>
<dbReference type="InterPro" id="IPR004445">
    <property type="entry name" value="GltS"/>
</dbReference>
<keyword evidence="1" id="KW-0739">Sodium transport</keyword>
<comment type="subcellular location">
    <subcellularLocation>
        <location evidence="1">Cell membrane</location>
        <topology evidence="1">Multi-pass membrane protein</topology>
    </subcellularLocation>
</comment>
<feature type="transmembrane region" description="Helical" evidence="1">
    <location>
        <begin position="232"/>
        <end position="249"/>
    </location>
</feature>
<feature type="transmembrane region" description="Helical" evidence="1">
    <location>
        <begin position="255"/>
        <end position="273"/>
    </location>
</feature>
<dbReference type="NCBIfam" id="TIGR00210">
    <property type="entry name" value="gltS"/>
    <property type="match status" value="1"/>
</dbReference>
<keyword evidence="1" id="KW-0769">Symport</keyword>
<comment type="caution">
    <text evidence="3">The sequence shown here is derived from an EMBL/GenBank/DDBJ whole genome shotgun (WGS) entry which is preliminary data.</text>
</comment>
<dbReference type="AlphaFoldDB" id="A0A928KUW0"/>
<dbReference type="EMBL" id="SVNY01000007">
    <property type="protein sequence ID" value="MBE6834483.1"/>
    <property type="molecule type" value="Genomic_DNA"/>
</dbReference>
<keyword evidence="1" id="KW-1133">Transmembrane helix</keyword>
<evidence type="ECO:0000256" key="1">
    <source>
        <dbReference type="HAMAP-Rule" id="MF_02062"/>
    </source>
</evidence>
<keyword evidence="1" id="KW-0915">Sodium</keyword>